<dbReference type="PANTHER" id="PTHR20992">
    <property type="entry name" value="AT15442P-RELATED"/>
    <property type="match status" value="1"/>
</dbReference>
<feature type="transmembrane region" description="Helical" evidence="1">
    <location>
        <begin position="184"/>
        <end position="207"/>
    </location>
</feature>
<sequence length="415" mass="45364">MKYSLADLLDNFKLKAHRENFRSVIKTIESGVQFRGTNLWVLVFAILIASLGLNVNSPAVIIGAMLVSPLMGPIMGMGLAMGINDLQLLRKSLTNYAFAAGVSLATSTLFFLASPINEAHSELLARTTPNVYDVLIAFVGGLAGILATASKLKGNVLPGVAIATALMPPLCTAGYGIATGQGRFFAGAFYLFIINTVFIALATLVTVRFMRFPYREQPDPDRALKVRRIIWLVTLLTILPSVYLGYQIVDDTRFKNRAERFIEFETAIPGDFLLKKSIDSRERSIVLTFGGKPITSAQIADMRRKLAAYGIETARLEVKQGFEVSDEKATSAAQARIADRALAAQILGELQAQGFTLENASIAPAILVSPDKADVENWVVSIETRERLPAPVKQRIADWLKVRLKAEHISVQILP</sequence>
<dbReference type="OrthoDB" id="9790659at2"/>
<keyword evidence="1" id="KW-0472">Membrane</keyword>
<dbReference type="PATRIC" id="fig|869212.3.peg.3809"/>
<dbReference type="InterPro" id="IPR005240">
    <property type="entry name" value="DUF389"/>
</dbReference>
<feature type="transmembrane region" description="Helical" evidence="1">
    <location>
        <begin position="156"/>
        <end position="178"/>
    </location>
</feature>
<feature type="transmembrane region" description="Helical" evidence="1">
    <location>
        <begin position="59"/>
        <end position="81"/>
    </location>
</feature>
<dbReference type="HOGENOM" id="CLU_032897_0_0_12"/>
<gene>
    <name evidence="2" type="ordered locus">Turpa_3781</name>
</gene>
<feature type="transmembrane region" description="Helical" evidence="1">
    <location>
        <begin position="36"/>
        <end position="53"/>
    </location>
</feature>
<evidence type="ECO:0000256" key="1">
    <source>
        <dbReference type="SAM" id="Phobius"/>
    </source>
</evidence>
<dbReference type="AlphaFoldDB" id="I4BAV8"/>
<keyword evidence="1" id="KW-0812">Transmembrane</keyword>
<feature type="transmembrane region" description="Helical" evidence="1">
    <location>
        <begin position="93"/>
        <end position="111"/>
    </location>
</feature>
<dbReference type="RefSeq" id="WP_014804892.1">
    <property type="nucleotide sequence ID" value="NC_018020.1"/>
</dbReference>
<evidence type="ECO:0008006" key="4">
    <source>
        <dbReference type="Google" id="ProtNLM"/>
    </source>
</evidence>
<dbReference type="PANTHER" id="PTHR20992:SF9">
    <property type="entry name" value="AT15442P-RELATED"/>
    <property type="match status" value="1"/>
</dbReference>
<name>I4BAV8_TURPD</name>
<reference evidence="2 3" key="1">
    <citation type="submission" date="2012-06" db="EMBL/GenBank/DDBJ databases">
        <title>The complete chromosome of genome of Turneriella parva DSM 21527.</title>
        <authorList>
            <consortium name="US DOE Joint Genome Institute (JGI-PGF)"/>
            <person name="Lucas S."/>
            <person name="Han J."/>
            <person name="Lapidus A."/>
            <person name="Bruce D."/>
            <person name="Goodwin L."/>
            <person name="Pitluck S."/>
            <person name="Peters L."/>
            <person name="Kyrpides N."/>
            <person name="Mavromatis K."/>
            <person name="Ivanova N."/>
            <person name="Mikhailova N."/>
            <person name="Chertkov O."/>
            <person name="Detter J.C."/>
            <person name="Tapia R."/>
            <person name="Han C."/>
            <person name="Land M."/>
            <person name="Hauser L."/>
            <person name="Markowitz V."/>
            <person name="Cheng J.-F."/>
            <person name="Hugenholtz P."/>
            <person name="Woyke T."/>
            <person name="Wu D."/>
            <person name="Gronow S."/>
            <person name="Wellnitz S."/>
            <person name="Brambilla E."/>
            <person name="Klenk H.-P."/>
            <person name="Eisen J.A."/>
        </authorList>
    </citation>
    <scope>NUCLEOTIDE SEQUENCE [LARGE SCALE GENOMIC DNA]</scope>
    <source>
        <strain evidence="3">ATCC BAA-1111 / DSM 21527 / NCTC 11395 / H</strain>
    </source>
</reference>
<evidence type="ECO:0000313" key="3">
    <source>
        <dbReference type="Proteomes" id="UP000006048"/>
    </source>
</evidence>
<keyword evidence="1" id="KW-1133">Transmembrane helix</keyword>
<dbReference type="KEGG" id="tpx:Turpa_3781"/>
<feature type="transmembrane region" description="Helical" evidence="1">
    <location>
        <begin position="131"/>
        <end position="149"/>
    </location>
</feature>
<accession>I4BAV8</accession>
<dbReference type="Pfam" id="PF04087">
    <property type="entry name" value="DUF389"/>
    <property type="match status" value="1"/>
</dbReference>
<dbReference type="STRING" id="869212.Turpa_3781"/>
<dbReference type="Proteomes" id="UP000006048">
    <property type="component" value="Chromosome"/>
</dbReference>
<proteinExistence type="predicted"/>
<feature type="transmembrane region" description="Helical" evidence="1">
    <location>
        <begin position="228"/>
        <end position="246"/>
    </location>
</feature>
<dbReference type="NCBIfam" id="TIGR00341">
    <property type="entry name" value="TIGR00341 family protein"/>
    <property type="match status" value="1"/>
</dbReference>
<dbReference type="EMBL" id="CP002959">
    <property type="protein sequence ID" value="AFM14415.1"/>
    <property type="molecule type" value="Genomic_DNA"/>
</dbReference>
<evidence type="ECO:0000313" key="2">
    <source>
        <dbReference type="EMBL" id="AFM14415.1"/>
    </source>
</evidence>
<keyword evidence="3" id="KW-1185">Reference proteome</keyword>
<organism evidence="2 3">
    <name type="scientific">Turneriella parva (strain ATCC BAA-1111 / DSM 21527 / NCTC 11395 / H)</name>
    <name type="common">Leptospira parva</name>
    <dbReference type="NCBI Taxonomy" id="869212"/>
    <lineage>
        <taxon>Bacteria</taxon>
        <taxon>Pseudomonadati</taxon>
        <taxon>Spirochaetota</taxon>
        <taxon>Spirochaetia</taxon>
        <taxon>Leptospirales</taxon>
        <taxon>Leptospiraceae</taxon>
        <taxon>Turneriella</taxon>
    </lineage>
</organism>
<protein>
    <recommendedName>
        <fullName evidence="4">TIGR00341 family protein</fullName>
    </recommendedName>
</protein>